<organism evidence="1 2">
    <name type="scientific">Ideonella alba</name>
    <dbReference type="NCBI Taxonomy" id="2824118"/>
    <lineage>
        <taxon>Bacteria</taxon>
        <taxon>Pseudomonadati</taxon>
        <taxon>Pseudomonadota</taxon>
        <taxon>Betaproteobacteria</taxon>
        <taxon>Burkholderiales</taxon>
        <taxon>Sphaerotilaceae</taxon>
        <taxon>Ideonella</taxon>
    </lineage>
</organism>
<sequence length="224" mass="24515">MTIPDRQESVDEQLIAGSDKLVLLFGGISGGLGVPPFEFYKAANLLDCSKIFLRDLRQAWYQRGLPGVGDDARSIATYLAQKIDQSGCSDITFIGNSMGGFAALLFCSMIGRGRVIAFSPQSFISPSKRRLHGDRRWGEVIGAIHAHPAASDVYDLKDWMLQACPDIQARVFYSDSDRLDVVHAQELSGFRNIALHGFRDGGHTLVKKLRDEGTLGRILAGGDD</sequence>
<reference evidence="1 2" key="1">
    <citation type="submission" date="2021-04" db="EMBL/GenBank/DDBJ databases">
        <title>The genome sequence of Ideonella sp. 3Y2.</title>
        <authorList>
            <person name="Liu Y."/>
        </authorList>
    </citation>
    <scope>NUCLEOTIDE SEQUENCE [LARGE SCALE GENOMIC DNA]</scope>
    <source>
        <strain evidence="1 2">3Y2</strain>
    </source>
</reference>
<gene>
    <name evidence="1" type="ORF">KAK03_09295</name>
</gene>
<comment type="caution">
    <text evidence="1">The sequence shown here is derived from an EMBL/GenBank/DDBJ whole genome shotgun (WGS) entry which is preliminary data.</text>
</comment>
<name>A0A940YAK1_9BURK</name>
<dbReference type="Proteomes" id="UP000676246">
    <property type="component" value="Unassembled WGS sequence"/>
</dbReference>
<evidence type="ECO:0000313" key="2">
    <source>
        <dbReference type="Proteomes" id="UP000676246"/>
    </source>
</evidence>
<dbReference type="InterPro" id="IPR029058">
    <property type="entry name" value="AB_hydrolase_fold"/>
</dbReference>
<protein>
    <recommendedName>
        <fullName evidence="3">Alpha/beta hydrolase</fullName>
    </recommendedName>
</protein>
<evidence type="ECO:0000313" key="1">
    <source>
        <dbReference type="EMBL" id="MBQ0930683.1"/>
    </source>
</evidence>
<dbReference type="SUPFAM" id="SSF53474">
    <property type="entry name" value="alpha/beta-Hydrolases"/>
    <property type="match status" value="1"/>
</dbReference>
<accession>A0A940YAK1</accession>
<dbReference type="EMBL" id="JAGQDD010000005">
    <property type="protein sequence ID" value="MBQ0930683.1"/>
    <property type="molecule type" value="Genomic_DNA"/>
</dbReference>
<keyword evidence="2" id="KW-1185">Reference proteome</keyword>
<dbReference type="RefSeq" id="WP_210853667.1">
    <property type="nucleotide sequence ID" value="NZ_JAGQDD010000005.1"/>
</dbReference>
<dbReference type="AlphaFoldDB" id="A0A940YAK1"/>
<proteinExistence type="predicted"/>
<evidence type="ECO:0008006" key="3">
    <source>
        <dbReference type="Google" id="ProtNLM"/>
    </source>
</evidence>
<dbReference type="Gene3D" id="3.40.50.1820">
    <property type="entry name" value="alpha/beta hydrolase"/>
    <property type="match status" value="1"/>
</dbReference>